<proteinExistence type="predicted"/>
<feature type="transmembrane region" description="Helical" evidence="1">
    <location>
        <begin position="44"/>
        <end position="63"/>
    </location>
</feature>
<feature type="transmembrane region" description="Helical" evidence="1">
    <location>
        <begin position="88"/>
        <end position="111"/>
    </location>
</feature>
<reference evidence="2" key="2">
    <citation type="submission" date="2020-09" db="EMBL/GenBank/DDBJ databases">
        <authorList>
            <person name="Sun Q."/>
            <person name="Zhou Y."/>
        </authorList>
    </citation>
    <scope>NUCLEOTIDE SEQUENCE</scope>
    <source>
        <strain evidence="2">CGMCC 1.14988</strain>
    </source>
</reference>
<sequence length="473" mass="50374">MLGRRRGPDRGRTPTWTLPDDRGATVPGLPVRVHGWWEDLQDSLWLLPAVGVVLSIALARILVALEPEGGGVPDAIAFTGNAAGAHEVLGQLTGATFTVMGVVFSLTIVALQMASSQFSPRLLRTFLKDRSVQLVLTGLVGSGVFHVSVLRHVRSPEEGEAFVPELATTFALLYALVAVGLVVYFLHHLSSQLRVEVIMASIRRETLGHLRELAADRGDLPDAPPPEPPATAGVVRARTGGYLQTVDAAALVAVAERHGVVVRLRPLPGSWVAKGTTLAWVWGVDGRPPSADDDRLAPDLHGALHLGPERTETGDIAFGIRQLEDIAGRALSTGVNDPTTAAQAVGQIGAVLIVLADHPLGADLGHDDQGRIRVAAPRPTFADHLELAVGQVRRYGATEPAVLLAVLQALTDVAERVADHGDRAADVRDQVRRTVALADLDDPADEQRVRTCADVALRTLDEGRRPPTVQSEV</sequence>
<evidence type="ECO:0000313" key="3">
    <source>
        <dbReference type="Proteomes" id="UP000650511"/>
    </source>
</evidence>
<keyword evidence="3" id="KW-1185">Reference proteome</keyword>
<gene>
    <name evidence="2" type="ORF">GCM10011354_18350</name>
</gene>
<keyword evidence="1" id="KW-1133">Transmembrane helix</keyword>
<dbReference type="Pfam" id="PF10011">
    <property type="entry name" value="DUF2254"/>
    <property type="match status" value="1"/>
</dbReference>
<reference evidence="2" key="1">
    <citation type="journal article" date="2014" name="Int. J. Syst. Evol. Microbiol.">
        <title>Complete genome sequence of Corynebacterium casei LMG S-19264T (=DSM 44701T), isolated from a smear-ripened cheese.</title>
        <authorList>
            <consortium name="US DOE Joint Genome Institute (JGI-PGF)"/>
            <person name="Walter F."/>
            <person name="Albersmeier A."/>
            <person name="Kalinowski J."/>
            <person name="Ruckert C."/>
        </authorList>
    </citation>
    <scope>NUCLEOTIDE SEQUENCE</scope>
    <source>
        <strain evidence="2">CGMCC 1.14988</strain>
    </source>
</reference>
<protein>
    <recommendedName>
        <fullName evidence="4">DUF2254 domain-containing protein</fullName>
    </recommendedName>
</protein>
<accession>A0A8J3AA92</accession>
<feature type="transmembrane region" description="Helical" evidence="1">
    <location>
        <begin position="166"/>
        <end position="186"/>
    </location>
</feature>
<organism evidence="2 3">
    <name type="scientific">Egicoccus halophilus</name>
    <dbReference type="NCBI Taxonomy" id="1670830"/>
    <lineage>
        <taxon>Bacteria</taxon>
        <taxon>Bacillati</taxon>
        <taxon>Actinomycetota</taxon>
        <taxon>Nitriliruptoria</taxon>
        <taxon>Egicoccales</taxon>
        <taxon>Egicoccaceae</taxon>
        <taxon>Egicoccus</taxon>
    </lineage>
</organism>
<dbReference type="Proteomes" id="UP000650511">
    <property type="component" value="Unassembled WGS sequence"/>
</dbReference>
<feature type="transmembrane region" description="Helical" evidence="1">
    <location>
        <begin position="132"/>
        <end position="154"/>
    </location>
</feature>
<comment type="caution">
    <text evidence="2">The sequence shown here is derived from an EMBL/GenBank/DDBJ whole genome shotgun (WGS) entry which is preliminary data.</text>
</comment>
<keyword evidence="1" id="KW-0472">Membrane</keyword>
<name>A0A8J3AA92_9ACTN</name>
<evidence type="ECO:0008006" key="4">
    <source>
        <dbReference type="Google" id="ProtNLM"/>
    </source>
</evidence>
<dbReference type="AlphaFoldDB" id="A0A8J3AA92"/>
<keyword evidence="1" id="KW-0812">Transmembrane</keyword>
<evidence type="ECO:0000256" key="1">
    <source>
        <dbReference type="SAM" id="Phobius"/>
    </source>
</evidence>
<evidence type="ECO:0000313" key="2">
    <source>
        <dbReference type="EMBL" id="GGI06290.1"/>
    </source>
</evidence>
<dbReference type="OrthoDB" id="2955631at2"/>
<dbReference type="InterPro" id="IPR018723">
    <property type="entry name" value="DUF2254_membrane"/>
</dbReference>
<dbReference type="EMBL" id="BMHA01000006">
    <property type="protein sequence ID" value="GGI06290.1"/>
    <property type="molecule type" value="Genomic_DNA"/>
</dbReference>